<evidence type="ECO:0000256" key="1">
    <source>
        <dbReference type="ARBA" id="ARBA00023002"/>
    </source>
</evidence>
<name>A0ABQ3XNU6_9ACTN</name>
<organism evidence="3 4">
    <name type="scientific">Actinoplanes couchii</name>
    <dbReference type="NCBI Taxonomy" id="403638"/>
    <lineage>
        <taxon>Bacteria</taxon>
        <taxon>Bacillati</taxon>
        <taxon>Actinomycetota</taxon>
        <taxon>Actinomycetes</taxon>
        <taxon>Micromonosporales</taxon>
        <taxon>Micromonosporaceae</taxon>
        <taxon>Actinoplanes</taxon>
    </lineage>
</organism>
<protein>
    <submittedName>
        <fullName evidence="3">Oxidoreductase</fullName>
    </submittedName>
</protein>
<dbReference type="InterPro" id="IPR036291">
    <property type="entry name" value="NAD(P)-bd_dom_sf"/>
</dbReference>
<dbReference type="Pfam" id="PF03807">
    <property type="entry name" value="F420_oxidored"/>
    <property type="match status" value="1"/>
</dbReference>
<sequence>MKIAVIGTGMVGRAFASRFTGLGHEVVVGTRDVEQTLACTEPDWLGNPPYAIWQQSNPGVRLATFADAAASADVVINATSGAFSLEALHAAGAGNLAGKPLIDVALPLDMSEGMPPLLSVANTDSLGEQIQRIFGEAQVVKTLTPMLADTMVDPSRLGSAHNVFLAGADAAAKETVLGLLRELGWPQDAAIDLGGIKGARGIEMYSRLFFTLSETFGDFDFSIAVVRQK</sequence>
<evidence type="ECO:0000259" key="2">
    <source>
        <dbReference type="Pfam" id="PF03807"/>
    </source>
</evidence>
<evidence type="ECO:0000313" key="4">
    <source>
        <dbReference type="Proteomes" id="UP000612282"/>
    </source>
</evidence>
<dbReference type="PANTHER" id="PTHR14239">
    <property type="entry name" value="DUDULIN-RELATED"/>
    <property type="match status" value="1"/>
</dbReference>
<dbReference type="InterPro" id="IPR051267">
    <property type="entry name" value="STEAP_metalloreductase"/>
</dbReference>
<reference evidence="3 4" key="1">
    <citation type="submission" date="2021-01" db="EMBL/GenBank/DDBJ databases">
        <title>Whole genome shotgun sequence of Actinoplanes couchii NBRC 106145.</title>
        <authorList>
            <person name="Komaki H."/>
            <person name="Tamura T."/>
        </authorList>
    </citation>
    <scope>NUCLEOTIDE SEQUENCE [LARGE SCALE GENOMIC DNA]</scope>
    <source>
        <strain evidence="3 4">NBRC 106145</strain>
    </source>
</reference>
<dbReference type="SUPFAM" id="SSF51735">
    <property type="entry name" value="NAD(P)-binding Rossmann-fold domains"/>
    <property type="match status" value="1"/>
</dbReference>
<keyword evidence="1" id="KW-0560">Oxidoreductase</keyword>
<feature type="domain" description="Pyrroline-5-carboxylate reductase catalytic N-terminal" evidence="2">
    <location>
        <begin position="2"/>
        <end position="105"/>
    </location>
</feature>
<comment type="caution">
    <text evidence="3">The sequence shown here is derived from an EMBL/GenBank/DDBJ whole genome shotgun (WGS) entry which is preliminary data.</text>
</comment>
<dbReference type="EMBL" id="BOMG01000105">
    <property type="protein sequence ID" value="GID60189.1"/>
    <property type="molecule type" value="Genomic_DNA"/>
</dbReference>
<keyword evidence="4" id="KW-1185">Reference proteome</keyword>
<gene>
    <name evidence="3" type="ORF">Aco03nite_085930</name>
</gene>
<dbReference type="RefSeq" id="WP_203806984.1">
    <property type="nucleotide sequence ID" value="NZ_BAAAQE010000105.1"/>
</dbReference>
<proteinExistence type="predicted"/>
<evidence type="ECO:0000313" key="3">
    <source>
        <dbReference type="EMBL" id="GID60189.1"/>
    </source>
</evidence>
<accession>A0ABQ3XNU6</accession>
<dbReference type="Gene3D" id="3.40.50.720">
    <property type="entry name" value="NAD(P)-binding Rossmann-like Domain"/>
    <property type="match status" value="1"/>
</dbReference>
<dbReference type="Proteomes" id="UP000612282">
    <property type="component" value="Unassembled WGS sequence"/>
</dbReference>
<dbReference type="InterPro" id="IPR028939">
    <property type="entry name" value="P5C_Rdtase_cat_N"/>
</dbReference>